<dbReference type="Proteomes" id="UP001375240">
    <property type="component" value="Unassembled WGS sequence"/>
</dbReference>
<organism evidence="3 4">
    <name type="scientific">Orbilia brochopaga</name>
    <dbReference type="NCBI Taxonomy" id="3140254"/>
    <lineage>
        <taxon>Eukaryota</taxon>
        <taxon>Fungi</taxon>
        <taxon>Dikarya</taxon>
        <taxon>Ascomycota</taxon>
        <taxon>Pezizomycotina</taxon>
        <taxon>Orbiliomycetes</taxon>
        <taxon>Orbiliales</taxon>
        <taxon>Orbiliaceae</taxon>
        <taxon>Orbilia</taxon>
    </lineage>
</organism>
<protein>
    <recommendedName>
        <fullName evidence="2">DUF6604 domain-containing protein</fullName>
    </recommendedName>
</protein>
<dbReference type="EMBL" id="JAVHNQ010000001">
    <property type="protein sequence ID" value="KAK6360048.1"/>
    <property type="molecule type" value="Genomic_DNA"/>
</dbReference>
<keyword evidence="4" id="KW-1185">Reference proteome</keyword>
<dbReference type="PIRSF" id="PIRSF028035">
    <property type="entry name" value="UCP028035"/>
    <property type="match status" value="1"/>
</dbReference>
<feature type="compositionally biased region" description="Basic residues" evidence="1">
    <location>
        <begin position="142"/>
        <end position="163"/>
    </location>
</feature>
<dbReference type="AlphaFoldDB" id="A0AAV9VG52"/>
<reference evidence="3 4" key="1">
    <citation type="submission" date="2019-10" db="EMBL/GenBank/DDBJ databases">
        <authorList>
            <person name="Palmer J.M."/>
        </authorList>
    </citation>
    <scope>NUCLEOTIDE SEQUENCE [LARGE SCALE GENOMIC DNA]</scope>
    <source>
        <strain evidence="3 4">TWF696</strain>
    </source>
</reference>
<gene>
    <name evidence="3" type="ORF">TWF696_001167</name>
</gene>
<feature type="domain" description="DUF6604" evidence="2">
    <location>
        <begin position="10"/>
        <end position="249"/>
    </location>
</feature>
<evidence type="ECO:0000313" key="3">
    <source>
        <dbReference type="EMBL" id="KAK6360048.1"/>
    </source>
</evidence>
<evidence type="ECO:0000313" key="4">
    <source>
        <dbReference type="Proteomes" id="UP001375240"/>
    </source>
</evidence>
<feature type="compositionally biased region" description="Basic and acidic residues" evidence="1">
    <location>
        <begin position="105"/>
        <end position="114"/>
    </location>
</feature>
<feature type="compositionally biased region" description="Polar residues" evidence="1">
    <location>
        <begin position="131"/>
        <end position="141"/>
    </location>
</feature>
<feature type="region of interest" description="Disordered" evidence="1">
    <location>
        <begin position="98"/>
        <end position="165"/>
    </location>
</feature>
<proteinExistence type="predicted"/>
<evidence type="ECO:0000259" key="2">
    <source>
        <dbReference type="Pfam" id="PF20253"/>
    </source>
</evidence>
<accession>A0AAV9VG52</accession>
<dbReference type="Pfam" id="PF20253">
    <property type="entry name" value="DUF6604"/>
    <property type="match status" value="1"/>
</dbReference>
<comment type="caution">
    <text evidence="3">The sequence shown here is derived from an EMBL/GenBank/DDBJ whole genome shotgun (WGS) entry which is preliminary data.</text>
</comment>
<dbReference type="PANTHER" id="PTHR38795">
    <property type="entry name" value="DUF6604 DOMAIN-CONTAINING PROTEIN"/>
    <property type="match status" value="1"/>
</dbReference>
<name>A0AAV9VG52_9PEZI</name>
<evidence type="ECO:0000256" key="1">
    <source>
        <dbReference type="SAM" id="MobiDB-lite"/>
    </source>
</evidence>
<dbReference type="InterPro" id="IPR016864">
    <property type="entry name" value="UCP028035"/>
</dbReference>
<sequence>MQHISPILNAIYHLFQATINARTQAYQAFQRLFALSPDAETQKSNAAHKHFIDVLTEAFHALGGKAWMDNRNPGDGGLADSEIEDAILTNKFSTLSLNDLGGRAGQREQDKEGDSEPEGDNEPGEAPLTEASANVPSTSRKTPAKRSGGKKGKKKKTKGKKKANLTSNTSELNIYDVPLESYRIIQDDAGVITDYLMAVYAIVHQWVELRQSLQSIWHDVAYDGLNSAVAGSLSNIAVAMVRQTESSIFVEFPGHDSFETVMNTITRGNIQKAQGMFSMARYLVDHENWTSKVVEERSLDIRDQFLVYTYEDLTAFIGDFQMNRNGRPTKRMQSEIRTWDPNLDLKLATPEQRRKWRRDFTINWLYDLVNVFSSIVVQRKTLKGQKWDLSKVDWTKDGMWDVHRRLYGLNEFAGDITTLVYQKTVDEIRSKILPHHVFQLSCIVDSLAVSRGWSTDVFDGDILTAPPSKFRPRRDVDLFLDREAERPGRGYLQGVDILGQLFVKDAQLHGNPRCHEKMGSILEEIQADFRDWLGETKYMYGLTTIPPSRFSSTNSNGLWEYSPYLCGVGLLEGLDIAFRAGMKVWDTIPEVFCLVHIYNMLVQKGYIARPIGLYDTLQTLFASSFFSGGVPPKSDFHTFFMKTCLAPDLGKDATQRQARIQNTLRTKKDIPHLFDPALNRIFKQKSLVNVYHDVGWHPDRILDEDVPVVSMLATVRLGTTKRVVNHSTGTISLEDTPLVQRAKALGMSNDELLNISSIQDQLEQDRLSQEAYSKMVQEKTTPAPRKKGEKVKFSDSGLLSMLKGDFVNDICGQHMPISSLNYCWTTAFIMLVFTQIEDKLAKCRNRSWCMAYELDKKMTQEKRVSLTQLILEGQDEELLRVVSSGLEEARAGFIDNIYWNELNPIPELMVDGRRSSETTARQHCSIM</sequence>
<dbReference type="PANTHER" id="PTHR38795:SF1">
    <property type="entry name" value="DUF6604 DOMAIN-CONTAINING PROTEIN"/>
    <property type="match status" value="1"/>
</dbReference>
<dbReference type="InterPro" id="IPR046539">
    <property type="entry name" value="DUF6604"/>
</dbReference>